<feature type="transmembrane region" description="Helical" evidence="1">
    <location>
        <begin position="6"/>
        <end position="26"/>
    </location>
</feature>
<dbReference type="EMBL" id="CACVKT020004015">
    <property type="protein sequence ID" value="CAC5387559.1"/>
    <property type="molecule type" value="Genomic_DNA"/>
</dbReference>
<dbReference type="InterPro" id="IPR036179">
    <property type="entry name" value="Ig-like_dom_sf"/>
</dbReference>
<gene>
    <name evidence="2" type="ORF">MCOR_22870</name>
</gene>
<name>A0A6J8BXV9_MYTCO</name>
<keyword evidence="1" id="KW-0812">Transmembrane</keyword>
<reference evidence="2 3" key="1">
    <citation type="submission" date="2020-06" db="EMBL/GenBank/DDBJ databases">
        <authorList>
            <person name="Li R."/>
            <person name="Bekaert M."/>
        </authorList>
    </citation>
    <scope>NUCLEOTIDE SEQUENCE [LARGE SCALE GENOMIC DNA]</scope>
    <source>
        <strain evidence="3">wild</strain>
    </source>
</reference>
<dbReference type="AlphaFoldDB" id="A0A6J8BXV9"/>
<sequence>MDIKILTTTIVTTFVLTTLIQLFKCIPIARYWIILYFILTPHMVSATFYVFIKVNANVKEQNVSSDSFDRGRTYTFDKRFPICKRKLKQYIGEDLKLSCLWHFIHMNNHQSTEYNARWTLNGSGIVNSDRITLTSFTIEHFYSDILRVSSIDKNDYGEYQLWISFNETNDKIQNNRNTYYMIAQMFLIQADDILNYVYVPVGNAVLLRYMFPFDNLIAKGNFSSIECQIESKLIGKITFTNQSERFSQGCSRFTYIVLTLFDINRADCATTDGQGNCNFYMCTSSISFGKHSIIFMGTIFNVTTKLNQRVEVVLPTKYIVLSEETNYSNNQSEYQVVKDINEIDLSYEEKHLFIRNASECTNRKRWPIESNKILLIKRDHCDISNVLKKKFTVINAIEEFTRESDTLDTLYTVIVTEPEHSFDTVSIYELHDNNPDILNNELETVLEKENIPNPTL</sequence>
<evidence type="ECO:0000313" key="3">
    <source>
        <dbReference type="Proteomes" id="UP000507470"/>
    </source>
</evidence>
<protein>
    <submittedName>
        <fullName evidence="2">Uncharacterized protein</fullName>
    </submittedName>
</protein>
<keyword evidence="1" id="KW-0472">Membrane</keyword>
<accession>A0A6J8BXV9</accession>
<keyword evidence="3" id="KW-1185">Reference proteome</keyword>
<feature type="transmembrane region" description="Helical" evidence="1">
    <location>
        <begin position="33"/>
        <end position="52"/>
    </location>
</feature>
<organism evidence="2 3">
    <name type="scientific">Mytilus coruscus</name>
    <name type="common">Sea mussel</name>
    <dbReference type="NCBI Taxonomy" id="42192"/>
    <lineage>
        <taxon>Eukaryota</taxon>
        <taxon>Metazoa</taxon>
        <taxon>Spiralia</taxon>
        <taxon>Lophotrochozoa</taxon>
        <taxon>Mollusca</taxon>
        <taxon>Bivalvia</taxon>
        <taxon>Autobranchia</taxon>
        <taxon>Pteriomorphia</taxon>
        <taxon>Mytilida</taxon>
        <taxon>Mytiloidea</taxon>
        <taxon>Mytilidae</taxon>
        <taxon>Mytilinae</taxon>
        <taxon>Mytilus</taxon>
    </lineage>
</organism>
<dbReference type="Proteomes" id="UP000507470">
    <property type="component" value="Unassembled WGS sequence"/>
</dbReference>
<keyword evidence="1" id="KW-1133">Transmembrane helix</keyword>
<dbReference type="SUPFAM" id="SSF48726">
    <property type="entry name" value="Immunoglobulin"/>
    <property type="match status" value="1"/>
</dbReference>
<evidence type="ECO:0000256" key="1">
    <source>
        <dbReference type="SAM" id="Phobius"/>
    </source>
</evidence>
<evidence type="ECO:0000313" key="2">
    <source>
        <dbReference type="EMBL" id="CAC5387559.1"/>
    </source>
</evidence>
<proteinExistence type="predicted"/>